<sequence length="58" mass="5966">MTGVGRAAYGSTLTIQGRFASLRDDPDGSPLSREPRWSLGTGGKGRPVARPGNGAPDP</sequence>
<comment type="caution">
    <text evidence="2">The sequence shown here is derived from an EMBL/GenBank/DDBJ whole genome shotgun (WGS) entry which is preliminary data.</text>
</comment>
<evidence type="ECO:0000313" key="2">
    <source>
        <dbReference type="EMBL" id="GAA1531819.1"/>
    </source>
</evidence>
<evidence type="ECO:0000256" key="1">
    <source>
        <dbReference type="SAM" id="MobiDB-lite"/>
    </source>
</evidence>
<organism evidence="2 3">
    <name type="scientific">Nocardioides humi</name>
    <dbReference type="NCBI Taxonomy" id="449461"/>
    <lineage>
        <taxon>Bacteria</taxon>
        <taxon>Bacillati</taxon>
        <taxon>Actinomycetota</taxon>
        <taxon>Actinomycetes</taxon>
        <taxon>Propionibacteriales</taxon>
        <taxon>Nocardioidaceae</taxon>
        <taxon>Nocardioides</taxon>
    </lineage>
</organism>
<keyword evidence="3" id="KW-1185">Reference proteome</keyword>
<proteinExistence type="predicted"/>
<evidence type="ECO:0008006" key="4">
    <source>
        <dbReference type="Google" id="ProtNLM"/>
    </source>
</evidence>
<reference evidence="2 3" key="1">
    <citation type="journal article" date="2019" name="Int. J. Syst. Evol. Microbiol.">
        <title>The Global Catalogue of Microorganisms (GCM) 10K type strain sequencing project: providing services to taxonomists for standard genome sequencing and annotation.</title>
        <authorList>
            <consortium name="The Broad Institute Genomics Platform"/>
            <consortium name="The Broad Institute Genome Sequencing Center for Infectious Disease"/>
            <person name="Wu L."/>
            <person name="Ma J."/>
        </authorList>
    </citation>
    <scope>NUCLEOTIDE SEQUENCE [LARGE SCALE GENOMIC DNA]</scope>
    <source>
        <strain evidence="2 3">JCM 14942</strain>
    </source>
</reference>
<evidence type="ECO:0000313" key="3">
    <source>
        <dbReference type="Proteomes" id="UP001500842"/>
    </source>
</evidence>
<feature type="region of interest" description="Disordered" evidence="1">
    <location>
        <begin position="1"/>
        <end position="58"/>
    </location>
</feature>
<gene>
    <name evidence="2" type="ORF">GCM10009788_38750</name>
</gene>
<accession>A0ABN2B2N9</accession>
<dbReference type="EMBL" id="BAAAOR010000028">
    <property type="protein sequence ID" value="GAA1531819.1"/>
    <property type="molecule type" value="Genomic_DNA"/>
</dbReference>
<dbReference type="Proteomes" id="UP001500842">
    <property type="component" value="Unassembled WGS sequence"/>
</dbReference>
<name>A0ABN2B2N9_9ACTN</name>
<protein>
    <recommendedName>
        <fullName evidence="4">Single-stranded DNA-binding protein</fullName>
    </recommendedName>
</protein>